<dbReference type="InterPro" id="IPR024787">
    <property type="entry name" value="EcsC"/>
</dbReference>
<dbReference type="RefSeq" id="WP_136494613.1">
    <property type="nucleotide sequence ID" value="NZ_CP046052.1"/>
</dbReference>
<accession>A0A6B8K9C0</accession>
<dbReference type="AlphaFoldDB" id="A0A6B8K9C0"/>
<evidence type="ECO:0008006" key="4">
    <source>
        <dbReference type="Google" id="ProtNLM"/>
    </source>
</evidence>
<dbReference type="PANTHER" id="PTHR41260:SF1">
    <property type="entry name" value="PROTEIN ECSC"/>
    <property type="match status" value="1"/>
</dbReference>
<name>A0A6B8K9C0_9HYPH</name>
<evidence type="ECO:0000313" key="2">
    <source>
        <dbReference type="EMBL" id="QGM44307.1"/>
    </source>
</evidence>
<dbReference type="OrthoDB" id="1238772at2"/>
<feature type="compositionally biased region" description="Basic residues" evidence="1">
    <location>
        <begin position="269"/>
        <end position="285"/>
    </location>
</feature>
<reference evidence="2 3" key="1">
    <citation type="submission" date="2019-11" db="EMBL/GenBank/DDBJ databases">
        <title>The genome sequence of Methylocystis heyeri.</title>
        <authorList>
            <person name="Oshkin I.Y."/>
            <person name="Miroshnikov K."/>
            <person name="Dedysh S.N."/>
        </authorList>
    </citation>
    <scope>NUCLEOTIDE SEQUENCE [LARGE SCALE GENOMIC DNA]</scope>
    <source>
        <strain evidence="2 3">H2</strain>
    </source>
</reference>
<sequence>MLKDDLAELKRAVRRLEQGNLAGAGPKTSGRDLDRALARLPKPLKRRIDRAIERAALRCLAFVARAPRADTARRPLRPAMGLLLAGLSGGIGGALGGPGVLIELPVITLLILRQIADIARQSGEDLTTTEARIACLEVFALGARGGAADANPGYFATRTRLARLAQNATHSVVERGVSSAVFPPLLVRVAAELIGRFGASLSERALAGAIPVIGAVTGGAMNALFMRQFQNLAQAHFIVRRLERRYGAETVRIRYAEIRADLRPLRAAPSRRKKIKTSPHPKKPAVRPVTER</sequence>
<dbReference type="EMBL" id="CP046052">
    <property type="protein sequence ID" value="QGM44307.1"/>
    <property type="molecule type" value="Genomic_DNA"/>
</dbReference>
<protein>
    <recommendedName>
        <fullName evidence="4">EcsC family protein</fullName>
    </recommendedName>
</protein>
<keyword evidence="3" id="KW-1185">Reference proteome</keyword>
<proteinExistence type="predicted"/>
<evidence type="ECO:0000256" key="1">
    <source>
        <dbReference type="SAM" id="MobiDB-lite"/>
    </source>
</evidence>
<dbReference type="PANTHER" id="PTHR41260">
    <property type="entry name" value="PROTEIN ECSC"/>
    <property type="match status" value="1"/>
</dbReference>
<dbReference type="Proteomes" id="UP000309061">
    <property type="component" value="Chromosome"/>
</dbReference>
<dbReference type="KEGG" id="mhey:H2LOC_000525"/>
<gene>
    <name evidence="2" type="ORF">H2LOC_000525</name>
</gene>
<organism evidence="2 3">
    <name type="scientific">Methylocystis heyeri</name>
    <dbReference type="NCBI Taxonomy" id="391905"/>
    <lineage>
        <taxon>Bacteria</taxon>
        <taxon>Pseudomonadati</taxon>
        <taxon>Pseudomonadota</taxon>
        <taxon>Alphaproteobacteria</taxon>
        <taxon>Hyphomicrobiales</taxon>
        <taxon>Methylocystaceae</taxon>
        <taxon>Methylocystis</taxon>
    </lineage>
</organism>
<feature type="region of interest" description="Disordered" evidence="1">
    <location>
        <begin position="268"/>
        <end position="292"/>
    </location>
</feature>
<evidence type="ECO:0000313" key="3">
    <source>
        <dbReference type="Proteomes" id="UP000309061"/>
    </source>
</evidence>
<dbReference type="Pfam" id="PF12787">
    <property type="entry name" value="EcsC"/>
    <property type="match status" value="1"/>
</dbReference>